<keyword evidence="2" id="KW-0479">Metal-binding</keyword>
<evidence type="ECO:0000256" key="3">
    <source>
        <dbReference type="ARBA" id="ARBA00022801"/>
    </source>
</evidence>
<dbReference type="SUPFAM" id="SSF53187">
    <property type="entry name" value="Zn-dependent exopeptidases"/>
    <property type="match status" value="1"/>
</dbReference>
<evidence type="ECO:0000313" key="5">
    <source>
        <dbReference type="Proteomes" id="UP000737171"/>
    </source>
</evidence>
<proteinExistence type="predicted"/>
<dbReference type="EMBL" id="JABRWJ010000009">
    <property type="protein sequence ID" value="NRF70718.1"/>
    <property type="molecule type" value="Genomic_DNA"/>
</dbReference>
<keyword evidence="5" id="KW-1185">Reference proteome</keyword>
<gene>
    <name evidence="4" type="ORF">HLB44_27300</name>
</gene>
<dbReference type="InterPro" id="IPR051458">
    <property type="entry name" value="Cyt/Met_Dipeptidase"/>
</dbReference>
<sequence length="487" mass="52357">MLVPARLRTHSSSVTRNLAIQRAQALIDSGAFAAVLARRVRYATESEEPDAAAGALQAYLDAEMVPSLAVLGFALQLVDNPVDERLPLLIAQRIEAPGLPTVLMYAHGDVVRGHAAQWRSGLSPWELRIEGERWYGRGTADNKGQHSINLAALEQVLAVRGGRLGFNLKLLVEMGEEAGSPGLREVCEQHRETLRADLFLASDGPRLQAGRPTLFLGSRGAFNFELRLTCRERAFHSGNWGGLLANPAIVLANALASLVNARGRIRVEALRPTGIPAAVQRALRDIEVGGGADDPAIDRDWGEPGLRPAERVLGWNSLEVLAMTAGNPAQPVGAIPGSARMFCQLRFVVGTRLADIAPALRSHLDAQGFGAVELHVGAQGEATRLDPDDPWVHWALESMQRTTGQRPALLPNLGGSLPNDIFANVLGLPTLWVPHSYPACGQHAPNEHLLEPVAREALGLMAGLFWDLGDAGTTMRDRRAAAENTTA</sequence>
<accession>A0ABX2EQ21</accession>
<evidence type="ECO:0000256" key="1">
    <source>
        <dbReference type="ARBA" id="ARBA00022670"/>
    </source>
</evidence>
<dbReference type="PANTHER" id="PTHR43270">
    <property type="entry name" value="BETA-ALA-HIS DIPEPTIDASE"/>
    <property type="match status" value="1"/>
</dbReference>
<reference evidence="4 5" key="1">
    <citation type="submission" date="2020-05" db="EMBL/GenBank/DDBJ databases">
        <title>Aquincola sp. isolate from soil.</title>
        <authorList>
            <person name="Han J."/>
            <person name="Kim D.-U."/>
        </authorList>
    </citation>
    <scope>NUCLEOTIDE SEQUENCE [LARGE SCALE GENOMIC DNA]</scope>
    <source>
        <strain evidence="4 5">S2</strain>
    </source>
</reference>
<dbReference type="Gene3D" id="3.30.70.360">
    <property type="match status" value="1"/>
</dbReference>
<evidence type="ECO:0000313" key="4">
    <source>
        <dbReference type="EMBL" id="NRF70718.1"/>
    </source>
</evidence>
<organism evidence="4 5">
    <name type="scientific">Pseudaquabacterium terrae</name>
    <dbReference type="NCBI Taxonomy" id="2732868"/>
    <lineage>
        <taxon>Bacteria</taxon>
        <taxon>Pseudomonadati</taxon>
        <taxon>Pseudomonadota</taxon>
        <taxon>Betaproteobacteria</taxon>
        <taxon>Burkholderiales</taxon>
        <taxon>Sphaerotilaceae</taxon>
        <taxon>Pseudaquabacterium</taxon>
    </lineage>
</organism>
<dbReference type="Gene3D" id="3.40.630.10">
    <property type="entry name" value="Zn peptidases"/>
    <property type="match status" value="1"/>
</dbReference>
<dbReference type="InterPro" id="IPR002933">
    <property type="entry name" value="Peptidase_M20"/>
</dbReference>
<dbReference type="Pfam" id="PF01546">
    <property type="entry name" value="Peptidase_M20"/>
    <property type="match status" value="1"/>
</dbReference>
<evidence type="ECO:0000256" key="2">
    <source>
        <dbReference type="ARBA" id="ARBA00022723"/>
    </source>
</evidence>
<dbReference type="NCBIfam" id="NF005478">
    <property type="entry name" value="PRK07079.1"/>
    <property type="match status" value="1"/>
</dbReference>
<name>A0ABX2EQ21_9BURK</name>
<keyword evidence="1" id="KW-0645">Protease</keyword>
<dbReference type="PANTHER" id="PTHR43270:SF12">
    <property type="entry name" value="SUCCINYL-DIAMINOPIMELATE DESUCCINYLASE"/>
    <property type="match status" value="1"/>
</dbReference>
<protein>
    <submittedName>
        <fullName evidence="4">M20 family metallopeptidase</fullName>
    </submittedName>
</protein>
<dbReference type="Proteomes" id="UP000737171">
    <property type="component" value="Unassembled WGS sequence"/>
</dbReference>
<keyword evidence="3" id="KW-0378">Hydrolase</keyword>
<comment type="caution">
    <text evidence="4">The sequence shown here is derived from an EMBL/GenBank/DDBJ whole genome shotgun (WGS) entry which is preliminary data.</text>
</comment>